<dbReference type="InterPro" id="IPR026042">
    <property type="entry name" value="YjbJ"/>
</dbReference>
<evidence type="ECO:0000259" key="2">
    <source>
        <dbReference type="Pfam" id="PF05532"/>
    </source>
</evidence>
<dbReference type="PANTHER" id="PTHR34977:SF1">
    <property type="entry name" value="UPF0337 PROTEIN YJBJ"/>
    <property type="match status" value="1"/>
</dbReference>
<dbReference type="Gene3D" id="1.10.1470.10">
    <property type="entry name" value="YjbJ"/>
    <property type="match status" value="1"/>
</dbReference>
<sequence>MNWDSLKGDWKVLKGQVRQKWGKLTDDDLEQIAGQRDEFLGRLQQRYGYKKDEAERQVDEWIKSVGR</sequence>
<dbReference type="InterPro" id="IPR036629">
    <property type="entry name" value="YjbJ_sf"/>
</dbReference>
<dbReference type="PIRSF" id="PIRSF039008">
    <property type="entry name" value="YjbJ"/>
    <property type="match status" value="1"/>
</dbReference>
<evidence type="ECO:0000256" key="1">
    <source>
        <dbReference type="ARBA" id="ARBA00009129"/>
    </source>
</evidence>
<dbReference type="Proteomes" id="UP001374803">
    <property type="component" value="Chromosome"/>
</dbReference>
<accession>A0ABZ2L6F8</accession>
<protein>
    <submittedName>
        <fullName evidence="3">CsbD family protein</fullName>
    </submittedName>
</protein>
<keyword evidence="4" id="KW-1185">Reference proteome</keyword>
<name>A0ABZ2L6F8_9BACT</name>
<gene>
    <name evidence="3" type="ORF">LVJ94_52640</name>
</gene>
<dbReference type="PANTHER" id="PTHR34977">
    <property type="entry name" value="UPF0337 PROTEIN YJBJ"/>
    <property type="match status" value="1"/>
</dbReference>
<dbReference type="SUPFAM" id="SSF69047">
    <property type="entry name" value="Hypothetical protein YjbJ"/>
    <property type="match status" value="1"/>
</dbReference>
<dbReference type="InterPro" id="IPR050423">
    <property type="entry name" value="UPF0337_stress_rsp"/>
</dbReference>
<dbReference type="EMBL" id="CP089983">
    <property type="protein sequence ID" value="WXB05533.1"/>
    <property type="molecule type" value="Genomic_DNA"/>
</dbReference>
<proteinExistence type="inferred from homology"/>
<evidence type="ECO:0000313" key="3">
    <source>
        <dbReference type="EMBL" id="WXB05533.1"/>
    </source>
</evidence>
<reference evidence="3" key="1">
    <citation type="submission" date="2021-12" db="EMBL/GenBank/DDBJ databases">
        <title>Discovery of the Pendulisporaceae a myxobacterial family with distinct sporulation behavior and unique specialized metabolism.</title>
        <authorList>
            <person name="Garcia R."/>
            <person name="Popoff A."/>
            <person name="Bader C.D."/>
            <person name="Loehr J."/>
            <person name="Walesch S."/>
            <person name="Walt C."/>
            <person name="Boldt J."/>
            <person name="Bunk B."/>
            <person name="Haeckl F.J.F.P.J."/>
            <person name="Gunesch A.P."/>
            <person name="Birkelbach J."/>
            <person name="Nuebel U."/>
            <person name="Pietschmann T."/>
            <person name="Bach T."/>
            <person name="Mueller R."/>
        </authorList>
    </citation>
    <scope>NUCLEOTIDE SEQUENCE</scope>
    <source>
        <strain evidence="3">MSr11367</strain>
    </source>
</reference>
<dbReference type="RefSeq" id="WP_394835179.1">
    <property type="nucleotide sequence ID" value="NZ_CP089929.1"/>
</dbReference>
<evidence type="ECO:0000313" key="4">
    <source>
        <dbReference type="Proteomes" id="UP001374803"/>
    </source>
</evidence>
<feature type="domain" description="CsbD-like" evidence="2">
    <location>
        <begin position="4"/>
        <end position="56"/>
    </location>
</feature>
<organism evidence="3 4">
    <name type="scientific">Pendulispora rubella</name>
    <dbReference type="NCBI Taxonomy" id="2741070"/>
    <lineage>
        <taxon>Bacteria</taxon>
        <taxon>Pseudomonadati</taxon>
        <taxon>Myxococcota</taxon>
        <taxon>Myxococcia</taxon>
        <taxon>Myxococcales</taxon>
        <taxon>Sorangiineae</taxon>
        <taxon>Pendulisporaceae</taxon>
        <taxon>Pendulispora</taxon>
    </lineage>
</organism>
<dbReference type="InterPro" id="IPR008462">
    <property type="entry name" value="CsbD"/>
</dbReference>
<dbReference type="Pfam" id="PF05532">
    <property type="entry name" value="CsbD"/>
    <property type="match status" value="1"/>
</dbReference>
<comment type="similarity">
    <text evidence="1">Belongs to the UPF0337 (CsbD) family.</text>
</comment>